<feature type="non-terminal residue" evidence="2">
    <location>
        <position position="1"/>
    </location>
</feature>
<accession>A0A151L3S4</accession>
<gene>
    <name evidence="2" type="ORF">PGSY75_0005700B</name>
</gene>
<dbReference type="EMBL" id="LVLB01000080">
    <property type="protein sequence ID" value="KYN93612.1"/>
    <property type="molecule type" value="Genomic_DNA"/>
</dbReference>
<dbReference type="Proteomes" id="UP000076004">
    <property type="component" value="Unassembled WGS sequence"/>
</dbReference>
<feature type="region of interest" description="Disordered" evidence="1">
    <location>
        <begin position="22"/>
        <end position="58"/>
    </location>
</feature>
<protein>
    <submittedName>
        <fullName evidence="2">Uncharacterized protein</fullName>
    </submittedName>
</protein>
<feature type="region of interest" description="Disordered" evidence="1">
    <location>
        <begin position="285"/>
        <end position="316"/>
    </location>
</feature>
<feature type="compositionally biased region" description="Low complexity" evidence="1">
    <location>
        <begin position="23"/>
        <end position="44"/>
    </location>
</feature>
<name>A0A151L3S4_9APIC</name>
<reference evidence="2 3" key="1">
    <citation type="journal article" date="2016" name="Nat. Commun.">
        <title>Genomes of cryptic chimpanzee Plasmodium species reveal key evolutionary events leading to human malaria.</title>
        <authorList>
            <person name="Sundararaman S.A."/>
            <person name="Plenderleith L.J."/>
            <person name="Liu W."/>
            <person name="Loy D.E."/>
            <person name="Learn G.H."/>
            <person name="Li Y."/>
            <person name="Shaw K.S."/>
            <person name="Ayouba A."/>
            <person name="Peeters M."/>
            <person name="Speede S."/>
            <person name="Shaw G.M."/>
            <person name="Bushman F.D."/>
            <person name="Brisson D."/>
            <person name="Rayner J.C."/>
            <person name="Sharp P.M."/>
            <person name="Hahn B.H."/>
        </authorList>
    </citation>
    <scope>NUCLEOTIDE SEQUENCE [LARGE SCALE GENOMIC DNA]</scope>
    <source>
        <strain evidence="2 3">SY75</strain>
    </source>
</reference>
<sequence>LNSDNEENIHYINFKGAHRNNHHIINNNNNNNNNSDYHNNNNSDYHNKDVESTQSSSISNMSDNYDCNYCSSTIIDYNDEMNNSLLNYSSFSYKRNNKFYKDNYKNNISINNIPINVEVIKCLYKSILNNCLHYIVRIRCIYSLCFIHNKYIYTQKIIQNLFLEYINTYYDNNLNQKKFLHAFYIALSLLRNKKNTTPKIIIFLLLKKCKNFVLSLNINDIYYFNHNLKNSYSIIQAPQKKISINKCDDIQLFNGICNMHAQDLHLDSSAPLNCIKIINKKEDNKDDEEKEPFDNSKKYFHDKSYYNNDNNKNNTIDEQYEPTCDIKTNDDIIKNIIRITGGKGLNKQTKNEDNNNNNNNYYYYKDNSTYNHNIYFHNSNNVLNKEKQNDVLNDNIEYLYDKKEIIKK</sequence>
<dbReference type="RefSeq" id="XP_018639026.1">
    <property type="nucleotide sequence ID" value="XM_018783192.1"/>
</dbReference>
<dbReference type="KEGG" id="pgab:PGSY75_0005700B"/>
<dbReference type="AlphaFoldDB" id="A0A151L3S4"/>
<dbReference type="GeneID" id="29773753"/>
<dbReference type="VEuPathDB" id="PlasmoDB:PGSY75_0005700B"/>
<dbReference type="VEuPathDB" id="PlasmoDB:PGABG01_0722600"/>
<feature type="non-terminal residue" evidence="2">
    <location>
        <position position="408"/>
    </location>
</feature>
<feature type="compositionally biased region" description="Basic and acidic residues" evidence="1">
    <location>
        <begin position="292"/>
        <end position="304"/>
    </location>
</feature>
<comment type="caution">
    <text evidence="2">The sequence shown here is derived from an EMBL/GenBank/DDBJ whole genome shotgun (WGS) entry which is preliminary data.</text>
</comment>
<evidence type="ECO:0000313" key="3">
    <source>
        <dbReference type="Proteomes" id="UP000076004"/>
    </source>
</evidence>
<evidence type="ECO:0000313" key="2">
    <source>
        <dbReference type="EMBL" id="KYN93612.1"/>
    </source>
</evidence>
<evidence type="ECO:0000256" key="1">
    <source>
        <dbReference type="SAM" id="MobiDB-lite"/>
    </source>
</evidence>
<feature type="compositionally biased region" description="Low complexity" evidence="1">
    <location>
        <begin position="305"/>
        <end position="314"/>
    </location>
</feature>
<organism evidence="2 3">
    <name type="scientific">Plasmodium gaboni</name>
    <dbReference type="NCBI Taxonomy" id="647221"/>
    <lineage>
        <taxon>Eukaryota</taxon>
        <taxon>Sar</taxon>
        <taxon>Alveolata</taxon>
        <taxon>Apicomplexa</taxon>
        <taxon>Aconoidasida</taxon>
        <taxon>Haemosporida</taxon>
        <taxon>Plasmodiidae</taxon>
        <taxon>Plasmodium</taxon>
        <taxon>Plasmodium (Laverania)</taxon>
    </lineage>
</organism>
<proteinExistence type="predicted"/>